<evidence type="ECO:0000313" key="3">
    <source>
        <dbReference type="EMBL" id="NYB72614.1"/>
    </source>
</evidence>
<dbReference type="Pfam" id="PF03961">
    <property type="entry name" value="FapA"/>
    <property type="match status" value="1"/>
</dbReference>
<dbReference type="PANTHER" id="PTHR38032:SF1">
    <property type="entry name" value="RNA-BINDING PROTEIN KHPB N-TERMINAL DOMAIN-CONTAINING PROTEIN"/>
    <property type="match status" value="1"/>
</dbReference>
<accession>A0A974BGD1</accession>
<dbReference type="Proteomes" id="UP000611629">
    <property type="component" value="Unassembled WGS sequence"/>
</dbReference>
<gene>
    <name evidence="3" type="ORF">HZF24_00505</name>
</gene>
<organism evidence="3 4">
    <name type="scientific">Sedimentibacter hydroxybenzoicus DSM 7310</name>
    <dbReference type="NCBI Taxonomy" id="1123245"/>
    <lineage>
        <taxon>Bacteria</taxon>
        <taxon>Bacillati</taxon>
        <taxon>Bacillota</taxon>
        <taxon>Tissierellia</taxon>
        <taxon>Sedimentibacter</taxon>
    </lineage>
</organism>
<dbReference type="RefSeq" id="WP_179236302.1">
    <property type="nucleotide sequence ID" value="NZ_JACBNQ010000001.1"/>
</dbReference>
<dbReference type="PANTHER" id="PTHR38032">
    <property type="entry name" value="POLYMERASE-RELATED"/>
    <property type="match status" value="1"/>
</dbReference>
<dbReference type="EMBL" id="JACBNQ010000001">
    <property type="protein sequence ID" value="NYB72614.1"/>
    <property type="molecule type" value="Genomic_DNA"/>
</dbReference>
<proteinExistence type="predicted"/>
<dbReference type="AlphaFoldDB" id="A0A974BGD1"/>
<keyword evidence="4" id="KW-1185">Reference proteome</keyword>
<feature type="domain" description="Flagellar Assembly Protein A N-terminal region" evidence="2">
    <location>
        <begin position="31"/>
        <end position="197"/>
    </location>
</feature>
<name>A0A974BGD1_SEDHY</name>
<dbReference type="InterPro" id="IPR046866">
    <property type="entry name" value="FapA_N"/>
</dbReference>
<evidence type="ECO:0000256" key="1">
    <source>
        <dbReference type="SAM" id="Coils"/>
    </source>
</evidence>
<dbReference type="Pfam" id="PF20250">
    <property type="entry name" value="FapA_N"/>
    <property type="match status" value="1"/>
</dbReference>
<sequence length="489" mass="54728">MSLTNENKSAEVINSIMPQEEQPKYVIKDLVSANKLKVYIRIELINKEAEVDCKEIFDYLTEQGIVYGIREEEIKSFCKEREYSKELIAAIGKEPIDGKDAELIYDFDILNENKFIEDDAGKIDFRNLNNVTNVTKDTVLCHIIPAQEGEDGIDIYGNPISYKKGKSVSFNYGANTYVSQDELKLLASTDGCVEYKNGKVYVDNVLKVNNVDNNTGNIDFIGSVIINGDVKEGFSVTAKSDIKIRGMVEGAFIKSDGEVVISKGMNGMGKGTIVAKGNITSKYIENATIFTESTVYAEALINSEVIAKDSVMLRGASAAIIGGTTKAENIISVKTIGGKTNPETNIIIDLNRYQEELKVFESKKRLNIKIEKEINEKKNELNEVDEKIDLIENSSLDNENKNAVKRQLLLKKIKLNNDISDLQRQLTEIMPSDNIENHKIICKGTVFSNTRITIGWMKYRVRQDISYSKIYNDGNDITIIALNPGDIEM</sequence>
<feature type="coiled-coil region" evidence="1">
    <location>
        <begin position="360"/>
        <end position="425"/>
    </location>
</feature>
<keyword evidence="1" id="KW-0175">Coiled coil</keyword>
<evidence type="ECO:0000259" key="2">
    <source>
        <dbReference type="Pfam" id="PF20250"/>
    </source>
</evidence>
<dbReference type="InterPro" id="IPR046865">
    <property type="entry name" value="FapA_b_solenoid"/>
</dbReference>
<reference evidence="3" key="1">
    <citation type="submission" date="2020-07" db="EMBL/GenBank/DDBJ databases">
        <title>Genomic analysis of a strain of Sedimentibacter Hydroxybenzoicus DSM7310.</title>
        <authorList>
            <person name="Ma S."/>
        </authorList>
    </citation>
    <scope>NUCLEOTIDE SEQUENCE</scope>
    <source>
        <strain evidence="3">DSM 7310</strain>
    </source>
</reference>
<evidence type="ECO:0000313" key="4">
    <source>
        <dbReference type="Proteomes" id="UP000611629"/>
    </source>
</evidence>
<comment type="caution">
    <text evidence="3">The sequence shown here is derived from an EMBL/GenBank/DDBJ whole genome shotgun (WGS) entry which is preliminary data.</text>
</comment>
<protein>
    <submittedName>
        <fullName evidence="3">DUF342 domain-containing protein</fullName>
    </submittedName>
</protein>
<dbReference type="InterPro" id="IPR005646">
    <property type="entry name" value="FapA"/>
</dbReference>